<reference evidence="1 2" key="1">
    <citation type="submission" date="2021-03" db="EMBL/GenBank/DDBJ databases">
        <title>Antimicrobial resistance genes in bacteria isolated from Japanese honey, and their potential for conferring macrolide and lincosamide resistance in the American foulbrood pathogen Paenibacillus larvae.</title>
        <authorList>
            <person name="Okamoto M."/>
            <person name="Kumagai M."/>
            <person name="Kanamori H."/>
            <person name="Takamatsu D."/>
        </authorList>
    </citation>
    <scope>NUCLEOTIDE SEQUENCE [LARGE SCALE GENOMIC DNA]</scope>
    <source>
        <strain evidence="1 2">J41TS12</strain>
    </source>
</reference>
<evidence type="ECO:0008006" key="3">
    <source>
        <dbReference type="Google" id="ProtNLM"/>
    </source>
</evidence>
<keyword evidence="2" id="KW-1185">Reference proteome</keyword>
<accession>A0A919XXB2</accession>
<dbReference type="AlphaFoldDB" id="A0A919XXB2"/>
<name>A0A919XXB2_9BACL</name>
<dbReference type="Proteomes" id="UP000681162">
    <property type="component" value="Unassembled WGS sequence"/>
</dbReference>
<evidence type="ECO:0000313" key="1">
    <source>
        <dbReference type="EMBL" id="GIO40171.1"/>
    </source>
</evidence>
<evidence type="ECO:0000313" key="2">
    <source>
        <dbReference type="Proteomes" id="UP000681162"/>
    </source>
</evidence>
<organism evidence="1 2">
    <name type="scientific">Paenibacillus antibioticophila</name>
    <dbReference type="NCBI Taxonomy" id="1274374"/>
    <lineage>
        <taxon>Bacteria</taxon>
        <taxon>Bacillati</taxon>
        <taxon>Bacillota</taxon>
        <taxon>Bacilli</taxon>
        <taxon>Bacillales</taxon>
        <taxon>Paenibacillaceae</taxon>
        <taxon>Paenibacillus</taxon>
    </lineage>
</organism>
<sequence>MERAGVIALMRYISGAYRNFVIEDSEMEGTIGVWMDILQDIPFQIALERTRDLCRTKIEFAPTPAEIYQACLESHSFYELQRIEEQQEQLMLQEYYEQAVPMPQHIKEKLERRAARKVSVDEH</sequence>
<dbReference type="Gene3D" id="1.10.8.200">
    <property type="entry name" value="Replisome organizer (g39p helicase loader/inhibitor protein)"/>
    <property type="match status" value="1"/>
</dbReference>
<proteinExistence type="predicted"/>
<dbReference type="EMBL" id="BORR01000037">
    <property type="protein sequence ID" value="GIO40171.1"/>
    <property type="molecule type" value="Genomic_DNA"/>
</dbReference>
<comment type="caution">
    <text evidence="1">The sequence shown here is derived from an EMBL/GenBank/DDBJ whole genome shotgun (WGS) entry which is preliminary data.</text>
</comment>
<protein>
    <recommendedName>
        <fullName evidence="3">Replicative helicase inhibitor G39P N-terminal domain-containing protein</fullName>
    </recommendedName>
</protein>
<gene>
    <name evidence="1" type="ORF">J41TS12_50320</name>
</gene>